<feature type="compositionally biased region" description="Basic and acidic residues" evidence="1">
    <location>
        <begin position="153"/>
        <end position="170"/>
    </location>
</feature>
<feature type="compositionally biased region" description="Polar residues" evidence="1">
    <location>
        <begin position="15"/>
        <end position="34"/>
    </location>
</feature>
<gene>
    <name evidence="2" type="ORF">LR48_Vigan09g164000</name>
</gene>
<dbReference type="Proteomes" id="UP000053144">
    <property type="component" value="Chromosome 9"/>
</dbReference>
<feature type="region of interest" description="Disordered" evidence="1">
    <location>
        <begin position="139"/>
        <end position="170"/>
    </location>
</feature>
<name>A0A0L9VD55_PHAAN</name>
<proteinExistence type="predicted"/>
<evidence type="ECO:0000313" key="3">
    <source>
        <dbReference type="Proteomes" id="UP000053144"/>
    </source>
</evidence>
<protein>
    <submittedName>
        <fullName evidence="2">Uncharacterized protein</fullName>
    </submittedName>
</protein>
<dbReference type="AlphaFoldDB" id="A0A0L9VD55"/>
<sequence length="195" mass="21596">MSLSNTVRSVYCSNTRQPGQTRLNDVGSQRSPTRLNDVGPQRSSTRSNQVVVVIGAVGGASSQVRDVNPSTDVMIRRRISTSVEGVTNVKRMCDIRSGAPVILSTETEQQNTRIRKLTSSGFLHPRTHRPRTTAYHHLHTTTTGTPTPPHHQRLSDGTKRISREKDVGREGDRCEKRVRDGCGGESETEWGVRLI</sequence>
<evidence type="ECO:0000256" key="1">
    <source>
        <dbReference type="SAM" id="MobiDB-lite"/>
    </source>
</evidence>
<evidence type="ECO:0000313" key="2">
    <source>
        <dbReference type="EMBL" id="KOM52981.1"/>
    </source>
</evidence>
<reference evidence="3" key="1">
    <citation type="journal article" date="2015" name="Proc. Natl. Acad. Sci. U.S.A.">
        <title>Genome sequencing of adzuki bean (Vigna angularis) provides insight into high starch and low fat accumulation and domestication.</title>
        <authorList>
            <person name="Yang K."/>
            <person name="Tian Z."/>
            <person name="Chen C."/>
            <person name="Luo L."/>
            <person name="Zhao B."/>
            <person name="Wang Z."/>
            <person name="Yu L."/>
            <person name="Li Y."/>
            <person name="Sun Y."/>
            <person name="Li W."/>
            <person name="Chen Y."/>
            <person name="Li Y."/>
            <person name="Zhang Y."/>
            <person name="Ai D."/>
            <person name="Zhao J."/>
            <person name="Shang C."/>
            <person name="Ma Y."/>
            <person name="Wu B."/>
            <person name="Wang M."/>
            <person name="Gao L."/>
            <person name="Sun D."/>
            <person name="Zhang P."/>
            <person name="Guo F."/>
            <person name="Wang W."/>
            <person name="Li Y."/>
            <person name="Wang J."/>
            <person name="Varshney R.K."/>
            <person name="Wang J."/>
            <person name="Ling H.Q."/>
            <person name="Wan P."/>
        </authorList>
    </citation>
    <scope>NUCLEOTIDE SEQUENCE</scope>
    <source>
        <strain evidence="3">cv. Jingnong 6</strain>
    </source>
</reference>
<dbReference type="EMBL" id="CM003379">
    <property type="protein sequence ID" value="KOM52981.1"/>
    <property type="molecule type" value="Genomic_DNA"/>
</dbReference>
<dbReference type="Gramene" id="KOM52981">
    <property type="protein sequence ID" value="KOM52981"/>
    <property type="gene ID" value="LR48_Vigan09g164000"/>
</dbReference>
<accession>A0A0L9VD55</accession>
<feature type="region of interest" description="Disordered" evidence="1">
    <location>
        <begin position="15"/>
        <end position="46"/>
    </location>
</feature>
<organism evidence="2 3">
    <name type="scientific">Phaseolus angularis</name>
    <name type="common">Azuki bean</name>
    <name type="synonym">Vigna angularis</name>
    <dbReference type="NCBI Taxonomy" id="3914"/>
    <lineage>
        <taxon>Eukaryota</taxon>
        <taxon>Viridiplantae</taxon>
        <taxon>Streptophyta</taxon>
        <taxon>Embryophyta</taxon>
        <taxon>Tracheophyta</taxon>
        <taxon>Spermatophyta</taxon>
        <taxon>Magnoliopsida</taxon>
        <taxon>eudicotyledons</taxon>
        <taxon>Gunneridae</taxon>
        <taxon>Pentapetalae</taxon>
        <taxon>rosids</taxon>
        <taxon>fabids</taxon>
        <taxon>Fabales</taxon>
        <taxon>Fabaceae</taxon>
        <taxon>Papilionoideae</taxon>
        <taxon>50 kb inversion clade</taxon>
        <taxon>NPAAA clade</taxon>
        <taxon>indigoferoid/millettioid clade</taxon>
        <taxon>Phaseoleae</taxon>
        <taxon>Vigna</taxon>
    </lineage>
</organism>